<dbReference type="InterPro" id="IPR032466">
    <property type="entry name" value="Metal_Hydrolase"/>
</dbReference>
<feature type="domain" description="Amidohydrolase-related" evidence="2">
    <location>
        <begin position="77"/>
        <end position="410"/>
    </location>
</feature>
<dbReference type="AlphaFoldDB" id="A0A4R5U4S9"/>
<dbReference type="InterPro" id="IPR011059">
    <property type="entry name" value="Metal-dep_hydrolase_composite"/>
</dbReference>
<dbReference type="GO" id="GO:0016810">
    <property type="term" value="F:hydrolase activity, acting on carbon-nitrogen (but not peptide) bonds"/>
    <property type="evidence" value="ECO:0007669"/>
    <property type="project" value="InterPro"/>
</dbReference>
<dbReference type="PANTHER" id="PTHR43135:SF3">
    <property type="entry name" value="ALPHA-D-RIBOSE 1-METHYLPHOSPHONATE 5-TRIPHOSPHATE DIPHOSPHATASE"/>
    <property type="match status" value="1"/>
</dbReference>
<comment type="caution">
    <text evidence="3">The sequence shown here is derived from an EMBL/GenBank/DDBJ whole genome shotgun (WGS) entry which is preliminary data.</text>
</comment>
<dbReference type="OrthoDB" id="9782972at2"/>
<keyword evidence="4" id="KW-1185">Reference proteome</keyword>
<dbReference type="Pfam" id="PF01979">
    <property type="entry name" value="Amidohydro_1"/>
    <property type="match status" value="1"/>
</dbReference>
<dbReference type="SUPFAM" id="SSF51556">
    <property type="entry name" value="Metallo-dependent hydrolases"/>
    <property type="match status" value="1"/>
</dbReference>
<evidence type="ECO:0000313" key="3">
    <source>
        <dbReference type="EMBL" id="TDK28747.1"/>
    </source>
</evidence>
<dbReference type="Gene3D" id="2.30.40.10">
    <property type="entry name" value="Urease, subunit C, domain 1"/>
    <property type="match status" value="1"/>
</dbReference>
<protein>
    <submittedName>
        <fullName evidence="3">Amidohydrolase</fullName>
    </submittedName>
</protein>
<evidence type="ECO:0000259" key="2">
    <source>
        <dbReference type="Pfam" id="PF01979"/>
    </source>
</evidence>
<dbReference type="PANTHER" id="PTHR43135">
    <property type="entry name" value="ALPHA-D-RIBOSE 1-METHYLPHOSPHONATE 5-TRIPHOSPHATE DIPHOSPHATASE"/>
    <property type="match status" value="1"/>
</dbReference>
<dbReference type="InterPro" id="IPR006680">
    <property type="entry name" value="Amidohydro-rel"/>
</dbReference>
<feature type="chain" id="PRO_5020670908" evidence="1">
    <location>
        <begin position="23"/>
        <end position="419"/>
    </location>
</feature>
<feature type="signal peptide" evidence="1">
    <location>
        <begin position="1"/>
        <end position="22"/>
    </location>
</feature>
<dbReference type="Gene3D" id="3.20.20.140">
    <property type="entry name" value="Metal-dependent hydrolases"/>
    <property type="match status" value="1"/>
</dbReference>
<organism evidence="3 4">
    <name type="scientific">Luteimonas aestuarii</name>
    <dbReference type="NCBI Taxonomy" id="453837"/>
    <lineage>
        <taxon>Bacteria</taxon>
        <taxon>Pseudomonadati</taxon>
        <taxon>Pseudomonadota</taxon>
        <taxon>Gammaproteobacteria</taxon>
        <taxon>Lysobacterales</taxon>
        <taxon>Lysobacteraceae</taxon>
        <taxon>Luteimonas</taxon>
    </lineage>
</organism>
<gene>
    <name evidence="3" type="ORF">E2F46_00295</name>
</gene>
<proteinExistence type="predicted"/>
<evidence type="ECO:0000313" key="4">
    <source>
        <dbReference type="Proteomes" id="UP000294796"/>
    </source>
</evidence>
<dbReference type="InterPro" id="IPR051781">
    <property type="entry name" value="Metallo-dep_Hydrolase"/>
</dbReference>
<reference evidence="3 4" key="1">
    <citation type="submission" date="2019-03" db="EMBL/GenBank/DDBJ databases">
        <title>Luteimonas zhaokaii sp.nov., isolated from the rectal contents of Plateau pika in Yushu, Qinghai Province, China.</title>
        <authorList>
            <person name="Zhang G."/>
        </authorList>
    </citation>
    <scope>NUCLEOTIDE SEQUENCE [LARGE SCALE GENOMIC DNA]</scope>
    <source>
        <strain evidence="3 4">B9</strain>
    </source>
</reference>
<name>A0A4R5U4S9_9GAMM</name>
<dbReference type="Proteomes" id="UP000294796">
    <property type="component" value="Unassembled WGS sequence"/>
</dbReference>
<dbReference type="EMBL" id="SMTF01000001">
    <property type="protein sequence ID" value="TDK28747.1"/>
    <property type="molecule type" value="Genomic_DNA"/>
</dbReference>
<keyword evidence="3" id="KW-0378">Hydrolase</keyword>
<keyword evidence="1" id="KW-0732">Signal</keyword>
<dbReference type="SUPFAM" id="SSF51338">
    <property type="entry name" value="Composite domain of metallo-dependent hydrolases"/>
    <property type="match status" value="1"/>
</dbReference>
<sequence>MRSARRWWLACLLCIGGGVAHAQDIAIVGARVVPSPEAEVIASGTVVVRDGRVVAVGPSDGIDVPDGITTIDGRGTTLLAGFWNSHVHFLAPETRAPASVPADALESALASMLTRWGFTTVFDISSIGGAAAAMRARIEAGEVRGPDILYVDTPFFPEGGTPSYVRDLFDEMQAPSAEVATADEARTRADAQLAAGADGVKLFAGAILGGALDVLPMDVDVARAIVEAAHRAGKPAFAHPTNVAGLEVSLAAGVDILAHTTPVSGPWDEAMVQRLRAANMALTPTLTLFDHELRREGAPQEVIDRFLEAATQQVRAYHAAGGDILFGTDVDFIQQYDTRLEFELLRASGLDWRAILATLTTTPARRFGQDDRKGRIAEGLQADLVLLEGDPADDVAAFARVRQVLRAGRMLYRARDEGR</sequence>
<evidence type="ECO:0000256" key="1">
    <source>
        <dbReference type="SAM" id="SignalP"/>
    </source>
</evidence>
<accession>A0A4R5U4S9</accession>